<dbReference type="PROSITE" id="PS50157">
    <property type="entry name" value="ZINC_FINGER_C2H2_2"/>
    <property type="match status" value="1"/>
</dbReference>
<keyword evidence="5" id="KW-1185">Reference proteome</keyword>
<feature type="domain" description="C2H2-type" evidence="3">
    <location>
        <begin position="69"/>
        <end position="96"/>
    </location>
</feature>
<dbReference type="OMA" id="QCKFLSS"/>
<name>A0A5P1FAG4_ASPOF</name>
<protein>
    <recommendedName>
        <fullName evidence="3">C2H2-type domain-containing protein</fullName>
    </recommendedName>
</protein>
<dbReference type="Gramene" id="ONK75358">
    <property type="protein sequence ID" value="ONK75358"/>
    <property type="gene ID" value="A4U43_C03F16000"/>
</dbReference>
<dbReference type="OrthoDB" id="1933825at2759"/>
<dbReference type="InterPro" id="IPR036236">
    <property type="entry name" value="Znf_C2H2_sf"/>
</dbReference>
<dbReference type="GO" id="GO:0008270">
    <property type="term" value="F:zinc ion binding"/>
    <property type="evidence" value="ECO:0007669"/>
    <property type="project" value="UniProtKB-KW"/>
</dbReference>
<dbReference type="InterPro" id="IPR013087">
    <property type="entry name" value="Znf_C2H2_type"/>
</dbReference>
<dbReference type="EMBL" id="CM007383">
    <property type="protein sequence ID" value="ONK75358.1"/>
    <property type="molecule type" value="Genomic_DNA"/>
</dbReference>
<dbReference type="PROSITE" id="PS00028">
    <property type="entry name" value="ZINC_FINGER_C2H2_1"/>
    <property type="match status" value="1"/>
</dbReference>
<keyword evidence="1" id="KW-0479">Metal-binding</keyword>
<feature type="compositionally biased region" description="Polar residues" evidence="2">
    <location>
        <begin position="21"/>
        <end position="32"/>
    </location>
</feature>
<evidence type="ECO:0000259" key="3">
    <source>
        <dbReference type="PROSITE" id="PS50157"/>
    </source>
</evidence>
<proteinExistence type="predicted"/>
<evidence type="ECO:0000313" key="4">
    <source>
        <dbReference type="EMBL" id="ONK75358.1"/>
    </source>
</evidence>
<dbReference type="Proteomes" id="UP000243459">
    <property type="component" value="Chromosome 3"/>
</dbReference>
<feature type="region of interest" description="Disordered" evidence="2">
    <location>
        <begin position="1"/>
        <end position="37"/>
    </location>
</feature>
<sequence length="183" mass="20143">MDTVTQNPEISSEDPSEISSQVASNQQESFPHSNDSSSISLNLSLSMTANLSSTITSESSSDPVPPRVFACNYCHRKFFSSQALGGHQNAHKRERTLAKRALRMDPYPYSYHSIASLGIKAHSSLMYRAGEAAEGSMISRGLLGPMPEFVEDDVDGLYWPRSFRPIAMSSVQVVDEPDLTLRL</sequence>
<evidence type="ECO:0000256" key="2">
    <source>
        <dbReference type="SAM" id="MobiDB-lite"/>
    </source>
</evidence>
<dbReference type="SUPFAM" id="SSF57667">
    <property type="entry name" value="beta-beta-alpha zinc fingers"/>
    <property type="match status" value="1"/>
</dbReference>
<reference evidence="5" key="1">
    <citation type="journal article" date="2017" name="Nat. Commun.">
        <title>The asparagus genome sheds light on the origin and evolution of a young Y chromosome.</title>
        <authorList>
            <person name="Harkess A."/>
            <person name="Zhou J."/>
            <person name="Xu C."/>
            <person name="Bowers J.E."/>
            <person name="Van der Hulst R."/>
            <person name="Ayyampalayam S."/>
            <person name="Mercati F."/>
            <person name="Riccardi P."/>
            <person name="McKain M.R."/>
            <person name="Kakrana A."/>
            <person name="Tang H."/>
            <person name="Ray J."/>
            <person name="Groenendijk J."/>
            <person name="Arikit S."/>
            <person name="Mathioni S.M."/>
            <person name="Nakano M."/>
            <person name="Shan H."/>
            <person name="Telgmann-Rauber A."/>
            <person name="Kanno A."/>
            <person name="Yue Z."/>
            <person name="Chen H."/>
            <person name="Li W."/>
            <person name="Chen Y."/>
            <person name="Xu X."/>
            <person name="Zhang Y."/>
            <person name="Luo S."/>
            <person name="Chen H."/>
            <person name="Gao J."/>
            <person name="Mao Z."/>
            <person name="Pires J.C."/>
            <person name="Luo M."/>
            <person name="Kudrna D."/>
            <person name="Wing R.A."/>
            <person name="Meyers B.C."/>
            <person name="Yi K."/>
            <person name="Kong H."/>
            <person name="Lavrijsen P."/>
            <person name="Sunseri F."/>
            <person name="Falavigna A."/>
            <person name="Ye Y."/>
            <person name="Leebens-Mack J.H."/>
            <person name="Chen G."/>
        </authorList>
    </citation>
    <scope>NUCLEOTIDE SEQUENCE [LARGE SCALE GENOMIC DNA]</scope>
    <source>
        <strain evidence="5">cv. DH0086</strain>
    </source>
</reference>
<dbReference type="InterPro" id="IPR053266">
    <property type="entry name" value="Zinc_finger_protein_7"/>
</dbReference>
<evidence type="ECO:0000256" key="1">
    <source>
        <dbReference type="PROSITE-ProRule" id="PRU00042"/>
    </source>
</evidence>
<dbReference type="AlphaFoldDB" id="A0A5P1FAG4"/>
<keyword evidence="1" id="KW-0862">Zinc</keyword>
<dbReference type="Gene3D" id="3.30.160.60">
    <property type="entry name" value="Classic Zinc Finger"/>
    <property type="match status" value="1"/>
</dbReference>
<dbReference type="PANTHER" id="PTHR47593:SF8">
    <property type="entry name" value="OS12G0581900 PROTEIN"/>
    <property type="match status" value="1"/>
</dbReference>
<evidence type="ECO:0000313" key="5">
    <source>
        <dbReference type="Proteomes" id="UP000243459"/>
    </source>
</evidence>
<organism evidence="4 5">
    <name type="scientific">Asparagus officinalis</name>
    <name type="common">Garden asparagus</name>
    <dbReference type="NCBI Taxonomy" id="4686"/>
    <lineage>
        <taxon>Eukaryota</taxon>
        <taxon>Viridiplantae</taxon>
        <taxon>Streptophyta</taxon>
        <taxon>Embryophyta</taxon>
        <taxon>Tracheophyta</taxon>
        <taxon>Spermatophyta</taxon>
        <taxon>Magnoliopsida</taxon>
        <taxon>Liliopsida</taxon>
        <taxon>Asparagales</taxon>
        <taxon>Asparagaceae</taxon>
        <taxon>Asparagoideae</taxon>
        <taxon>Asparagus</taxon>
    </lineage>
</organism>
<keyword evidence="1" id="KW-0863">Zinc-finger</keyword>
<dbReference type="PANTHER" id="PTHR47593">
    <property type="entry name" value="ZINC FINGER PROTEIN 4-LIKE"/>
    <property type="match status" value="1"/>
</dbReference>
<gene>
    <name evidence="4" type="ORF">A4U43_C03F16000</name>
</gene>
<accession>A0A5P1FAG4</accession>